<dbReference type="AlphaFoldDB" id="A0AA90YZS4"/>
<dbReference type="PROSITE" id="PS00595">
    <property type="entry name" value="AA_TRANSFER_CLASS_5"/>
    <property type="match status" value="1"/>
</dbReference>
<name>A0AA90YZS4_9RHOB</name>
<reference evidence="14" key="1">
    <citation type="submission" date="2019-12" db="EMBL/GenBank/DDBJ databases">
        <title>Ruegeria JWLKs population differentiation of coral mucus and skeleton niches.</title>
        <authorList>
            <person name="Luo D."/>
        </authorList>
    </citation>
    <scope>NUCLEOTIDE SEQUENCE</scope>
    <source>
        <strain evidence="14">HKCCD6181</strain>
    </source>
</reference>
<keyword evidence="14" id="KW-0032">Aminotransferase</keyword>
<dbReference type="InterPro" id="IPR015421">
    <property type="entry name" value="PyrdxlP-dep_Trfase_major"/>
</dbReference>
<accession>A0AA90YZS4</accession>
<dbReference type="GO" id="GO:0031071">
    <property type="term" value="F:cysteine desulfurase activity"/>
    <property type="evidence" value="ECO:0007669"/>
    <property type="project" value="UniProtKB-EC"/>
</dbReference>
<evidence type="ECO:0000256" key="8">
    <source>
        <dbReference type="ARBA" id="ARBA00022898"/>
    </source>
</evidence>
<proteinExistence type="inferred from homology"/>
<dbReference type="Gene3D" id="3.40.640.10">
    <property type="entry name" value="Type I PLP-dependent aspartate aminotransferase-like (Major domain)"/>
    <property type="match status" value="1"/>
</dbReference>
<sequence>MATPIYLDHNASTPIDPDVLETVIRVSRDSYANPSSIEHSRGSAAAKIVETARSQVAALINCKESEVVFTAGSTEANNLAILGVYPWLKVAGRCHVITSKIEHPSVLACFDHLEAQGARVTRLGVDASGQVSLEELADALSDETGLVSIMAANNETGVLQSIMEAGQLAQEAGALFHTDFSQASALVQLDLRNSPIHMASFSGHKAYGPKGVGALYRSIRKPRVNLTPVTYGGGQEKGLRPGTLNTPGIAGLGHAFELISKNIDHDRERIGGLRDQLERELKENLQIKINGNTQARLPNTMSVTIDGVVPQALMQKFKNDVCFSASSACATEHVETSHVLLAMYGDTPRARNAFRLGLGRQTNRQDVSRVVDLFNRAVSELLLLKTG</sequence>
<keyword evidence="6" id="KW-0808">Transferase</keyword>
<dbReference type="InterPro" id="IPR020578">
    <property type="entry name" value="Aminotrans_V_PyrdxlP_BS"/>
</dbReference>
<comment type="caution">
    <text evidence="14">The sequence shown here is derived from an EMBL/GenBank/DDBJ whole genome shotgun (WGS) entry which is preliminary data.</text>
</comment>
<evidence type="ECO:0000256" key="2">
    <source>
        <dbReference type="ARBA" id="ARBA00003120"/>
    </source>
</evidence>
<keyword evidence="10" id="KW-0411">Iron-sulfur</keyword>
<dbReference type="PANTHER" id="PTHR11601">
    <property type="entry name" value="CYSTEINE DESULFURYLASE FAMILY MEMBER"/>
    <property type="match status" value="1"/>
</dbReference>
<comment type="similarity">
    <text evidence="3">Belongs to the class-V pyridoxal-phosphate-dependent aminotransferase family. NifS/IscS subfamily.</text>
</comment>
<evidence type="ECO:0000256" key="11">
    <source>
        <dbReference type="ARBA" id="ARBA00050776"/>
    </source>
</evidence>
<comment type="cofactor">
    <cofactor evidence="1 12">
        <name>pyridoxal 5'-phosphate</name>
        <dbReference type="ChEBI" id="CHEBI:597326"/>
    </cofactor>
</comment>
<dbReference type="GO" id="GO:0051536">
    <property type="term" value="F:iron-sulfur cluster binding"/>
    <property type="evidence" value="ECO:0007669"/>
    <property type="project" value="UniProtKB-KW"/>
</dbReference>
<dbReference type="EC" id="2.8.1.7" evidence="4"/>
<keyword evidence="8" id="KW-0663">Pyridoxal phosphate</keyword>
<dbReference type="Pfam" id="PF00266">
    <property type="entry name" value="Aminotran_5"/>
    <property type="match status" value="1"/>
</dbReference>
<dbReference type="InterPro" id="IPR016454">
    <property type="entry name" value="Cysteine_dSase"/>
</dbReference>
<gene>
    <name evidence="14" type="ORF">GS634_08085</name>
</gene>
<dbReference type="SUPFAM" id="SSF53383">
    <property type="entry name" value="PLP-dependent transferases"/>
    <property type="match status" value="1"/>
</dbReference>
<evidence type="ECO:0000256" key="6">
    <source>
        <dbReference type="ARBA" id="ARBA00022679"/>
    </source>
</evidence>
<dbReference type="Gene3D" id="3.90.1150.10">
    <property type="entry name" value="Aspartate Aminotransferase, domain 1"/>
    <property type="match status" value="1"/>
</dbReference>
<dbReference type="RefSeq" id="WP_171329447.1">
    <property type="nucleotide sequence ID" value="NZ_WVRA01000002.1"/>
</dbReference>
<dbReference type="PIRSF" id="PIRSF005572">
    <property type="entry name" value="NifS"/>
    <property type="match status" value="1"/>
</dbReference>
<evidence type="ECO:0000259" key="13">
    <source>
        <dbReference type="Pfam" id="PF00266"/>
    </source>
</evidence>
<evidence type="ECO:0000256" key="10">
    <source>
        <dbReference type="ARBA" id="ARBA00023014"/>
    </source>
</evidence>
<comment type="catalytic activity">
    <reaction evidence="11">
        <text>(sulfur carrier)-H + L-cysteine = (sulfur carrier)-SH + L-alanine</text>
        <dbReference type="Rhea" id="RHEA:43892"/>
        <dbReference type="Rhea" id="RHEA-COMP:14737"/>
        <dbReference type="Rhea" id="RHEA-COMP:14739"/>
        <dbReference type="ChEBI" id="CHEBI:29917"/>
        <dbReference type="ChEBI" id="CHEBI:35235"/>
        <dbReference type="ChEBI" id="CHEBI:57972"/>
        <dbReference type="ChEBI" id="CHEBI:64428"/>
        <dbReference type="EC" id="2.8.1.7"/>
    </reaction>
</comment>
<evidence type="ECO:0000313" key="14">
    <source>
        <dbReference type="EMBL" id="NOE18081.1"/>
    </source>
</evidence>
<dbReference type="InterPro" id="IPR000192">
    <property type="entry name" value="Aminotrans_V_dom"/>
</dbReference>
<keyword evidence="7" id="KW-0479">Metal-binding</keyword>
<evidence type="ECO:0000256" key="12">
    <source>
        <dbReference type="RuleBase" id="RU004504"/>
    </source>
</evidence>
<dbReference type="EMBL" id="WVRA01000002">
    <property type="protein sequence ID" value="NOE18081.1"/>
    <property type="molecule type" value="Genomic_DNA"/>
</dbReference>
<dbReference type="GO" id="GO:0046872">
    <property type="term" value="F:metal ion binding"/>
    <property type="evidence" value="ECO:0007669"/>
    <property type="project" value="UniProtKB-KW"/>
</dbReference>
<evidence type="ECO:0000256" key="9">
    <source>
        <dbReference type="ARBA" id="ARBA00023004"/>
    </source>
</evidence>
<evidence type="ECO:0000256" key="7">
    <source>
        <dbReference type="ARBA" id="ARBA00022723"/>
    </source>
</evidence>
<evidence type="ECO:0000256" key="4">
    <source>
        <dbReference type="ARBA" id="ARBA00012239"/>
    </source>
</evidence>
<dbReference type="PANTHER" id="PTHR11601:SF34">
    <property type="entry name" value="CYSTEINE DESULFURASE"/>
    <property type="match status" value="1"/>
</dbReference>
<organism evidence="14 15">
    <name type="scientific">Ruegeria atlantica</name>
    <dbReference type="NCBI Taxonomy" id="81569"/>
    <lineage>
        <taxon>Bacteria</taxon>
        <taxon>Pseudomonadati</taxon>
        <taxon>Pseudomonadota</taxon>
        <taxon>Alphaproteobacteria</taxon>
        <taxon>Rhodobacterales</taxon>
        <taxon>Roseobacteraceae</taxon>
        <taxon>Ruegeria</taxon>
    </lineage>
</organism>
<evidence type="ECO:0000256" key="3">
    <source>
        <dbReference type="ARBA" id="ARBA00006490"/>
    </source>
</evidence>
<evidence type="ECO:0000256" key="5">
    <source>
        <dbReference type="ARBA" id="ARBA00013558"/>
    </source>
</evidence>
<protein>
    <recommendedName>
        <fullName evidence="5">Cysteine desulfurase</fullName>
        <ecNumber evidence="4">2.8.1.7</ecNumber>
    </recommendedName>
</protein>
<keyword evidence="9" id="KW-0408">Iron</keyword>
<evidence type="ECO:0000313" key="15">
    <source>
        <dbReference type="Proteomes" id="UP000597886"/>
    </source>
</evidence>
<dbReference type="InterPro" id="IPR015422">
    <property type="entry name" value="PyrdxlP-dep_Trfase_small"/>
</dbReference>
<feature type="domain" description="Aminotransferase class V" evidence="13">
    <location>
        <begin position="5"/>
        <end position="370"/>
    </location>
</feature>
<dbReference type="GO" id="GO:0008483">
    <property type="term" value="F:transaminase activity"/>
    <property type="evidence" value="ECO:0007669"/>
    <property type="project" value="UniProtKB-KW"/>
</dbReference>
<comment type="function">
    <text evidence="2">Catalyzes the removal of elemental sulfur atoms from cysteine to produce alanine. Seems to participate in the biosynthesis of the nitrogenase metalloclusters by providing the inorganic sulfur required for the Fe-S core formation.</text>
</comment>
<dbReference type="Proteomes" id="UP000597886">
    <property type="component" value="Unassembled WGS sequence"/>
</dbReference>
<dbReference type="InterPro" id="IPR015424">
    <property type="entry name" value="PyrdxlP-dep_Trfase"/>
</dbReference>
<evidence type="ECO:0000256" key="1">
    <source>
        <dbReference type="ARBA" id="ARBA00001933"/>
    </source>
</evidence>